<feature type="non-terminal residue" evidence="2">
    <location>
        <position position="80"/>
    </location>
</feature>
<protein>
    <recommendedName>
        <fullName evidence="4">Syntaxin N-terminal domain-containing protein</fullName>
    </recommendedName>
</protein>
<dbReference type="Proteomes" id="UP000324897">
    <property type="component" value="Chromosome 4"/>
</dbReference>
<proteinExistence type="predicted"/>
<evidence type="ECO:0008006" key="4">
    <source>
        <dbReference type="Google" id="ProtNLM"/>
    </source>
</evidence>
<organism evidence="2 3">
    <name type="scientific">Eragrostis curvula</name>
    <name type="common">weeping love grass</name>
    <dbReference type="NCBI Taxonomy" id="38414"/>
    <lineage>
        <taxon>Eukaryota</taxon>
        <taxon>Viridiplantae</taxon>
        <taxon>Streptophyta</taxon>
        <taxon>Embryophyta</taxon>
        <taxon>Tracheophyta</taxon>
        <taxon>Spermatophyta</taxon>
        <taxon>Magnoliopsida</taxon>
        <taxon>Liliopsida</taxon>
        <taxon>Poales</taxon>
        <taxon>Poaceae</taxon>
        <taxon>PACMAD clade</taxon>
        <taxon>Chloridoideae</taxon>
        <taxon>Eragrostideae</taxon>
        <taxon>Eragrostidinae</taxon>
        <taxon>Eragrostis</taxon>
    </lineage>
</organism>
<reference evidence="2 3" key="1">
    <citation type="journal article" date="2019" name="Sci. Rep.">
        <title>A high-quality genome of Eragrostis curvula grass provides insights into Poaceae evolution and supports new strategies to enhance forage quality.</title>
        <authorList>
            <person name="Carballo J."/>
            <person name="Santos B.A.C.M."/>
            <person name="Zappacosta D."/>
            <person name="Garbus I."/>
            <person name="Selva J.P."/>
            <person name="Gallo C.A."/>
            <person name="Diaz A."/>
            <person name="Albertini E."/>
            <person name="Caccamo M."/>
            <person name="Echenique V."/>
        </authorList>
    </citation>
    <scope>NUCLEOTIDE SEQUENCE [LARGE SCALE GENOMIC DNA]</scope>
    <source>
        <strain evidence="3">cv. Victoria</strain>
        <tissue evidence="2">Leaf</tissue>
    </source>
</reference>
<sequence>DSFELPRQDSSWDVDAIEGLISELTNLLNKLQNLSNRQKPGCGKGSAVDRSREQTAGQTYSLCHCHSSAKEVKERMDDFQ</sequence>
<dbReference type="EMBL" id="RWGY01000007">
    <property type="protein sequence ID" value="TVU41605.1"/>
    <property type="molecule type" value="Genomic_DNA"/>
</dbReference>
<feature type="region of interest" description="Disordered" evidence="1">
    <location>
        <begin position="37"/>
        <end position="58"/>
    </location>
</feature>
<evidence type="ECO:0000313" key="3">
    <source>
        <dbReference type="Proteomes" id="UP000324897"/>
    </source>
</evidence>
<feature type="non-terminal residue" evidence="2">
    <location>
        <position position="1"/>
    </location>
</feature>
<accession>A0A5J9W109</accession>
<keyword evidence="3" id="KW-1185">Reference proteome</keyword>
<dbReference type="AlphaFoldDB" id="A0A5J9W109"/>
<dbReference type="OrthoDB" id="10255013at2759"/>
<gene>
    <name evidence="2" type="ORF">EJB05_15137</name>
</gene>
<dbReference type="Gramene" id="TVU41605">
    <property type="protein sequence ID" value="TVU41605"/>
    <property type="gene ID" value="EJB05_15137"/>
</dbReference>
<evidence type="ECO:0000256" key="1">
    <source>
        <dbReference type="SAM" id="MobiDB-lite"/>
    </source>
</evidence>
<name>A0A5J9W109_9POAL</name>
<comment type="caution">
    <text evidence="2">The sequence shown here is derived from an EMBL/GenBank/DDBJ whole genome shotgun (WGS) entry which is preliminary data.</text>
</comment>
<evidence type="ECO:0000313" key="2">
    <source>
        <dbReference type="EMBL" id="TVU41605.1"/>
    </source>
</evidence>